<sequence>MAEALTLNPMSFRPDPPPPRKTRDRSQSRDSDSSERLTRPQPTFRSISGSWGVSGVGRGFDWRWDLDRDDEAAVEDDEKASPVSDTAARAVEDLTIASSSSPRSLPPIETSHFSNQEPGIPTGDTTPGPPTETPTSPGIRPSRRPPTRRISLMAGRHVAPPSELKPEDLPPVSPRISLSRTNSAASLALSVMTPLSRRNSDAEWLSSADPRTPLEKQEITYPPSYTPFPYSSKTPALARNASVSSTFSARSTTAPSVASEYDDDDYEDDTALAGFGVEADAGRGAYGLVKRARRVDANGLPFGVRDPSLPHICCY</sequence>
<feature type="compositionally biased region" description="Basic and acidic residues" evidence="1">
    <location>
        <begin position="24"/>
        <end position="38"/>
    </location>
</feature>
<keyword evidence="3" id="KW-1185">Reference proteome</keyword>
<feature type="compositionally biased region" description="Polar residues" evidence="1">
    <location>
        <begin position="244"/>
        <end position="256"/>
    </location>
</feature>
<dbReference type="Proteomes" id="UP000076738">
    <property type="component" value="Unassembled WGS sequence"/>
</dbReference>
<dbReference type="EMBL" id="KV417327">
    <property type="protein sequence ID" value="KZO91212.1"/>
    <property type="molecule type" value="Genomic_DNA"/>
</dbReference>
<dbReference type="AlphaFoldDB" id="A0A167H436"/>
<feature type="compositionally biased region" description="Acidic residues" evidence="1">
    <location>
        <begin position="67"/>
        <end position="78"/>
    </location>
</feature>
<feature type="region of interest" description="Disordered" evidence="1">
    <location>
        <begin position="196"/>
        <end position="220"/>
    </location>
</feature>
<organism evidence="2 3">
    <name type="scientific">Calocera viscosa (strain TUFC12733)</name>
    <dbReference type="NCBI Taxonomy" id="1330018"/>
    <lineage>
        <taxon>Eukaryota</taxon>
        <taxon>Fungi</taxon>
        <taxon>Dikarya</taxon>
        <taxon>Basidiomycota</taxon>
        <taxon>Agaricomycotina</taxon>
        <taxon>Dacrymycetes</taxon>
        <taxon>Dacrymycetales</taxon>
        <taxon>Dacrymycetaceae</taxon>
        <taxon>Calocera</taxon>
    </lineage>
</organism>
<evidence type="ECO:0000313" key="2">
    <source>
        <dbReference type="EMBL" id="KZO91212.1"/>
    </source>
</evidence>
<gene>
    <name evidence="2" type="ORF">CALVIDRAFT_365929</name>
</gene>
<feature type="region of interest" description="Disordered" evidence="1">
    <location>
        <begin position="1"/>
        <end position="182"/>
    </location>
</feature>
<accession>A0A167H436</accession>
<evidence type="ECO:0000313" key="3">
    <source>
        <dbReference type="Proteomes" id="UP000076738"/>
    </source>
</evidence>
<proteinExistence type="predicted"/>
<evidence type="ECO:0000256" key="1">
    <source>
        <dbReference type="SAM" id="MobiDB-lite"/>
    </source>
</evidence>
<name>A0A167H436_CALVF</name>
<dbReference type="STRING" id="1330018.A0A167H436"/>
<feature type="region of interest" description="Disordered" evidence="1">
    <location>
        <begin position="244"/>
        <end position="265"/>
    </location>
</feature>
<protein>
    <submittedName>
        <fullName evidence="2">Uncharacterized protein</fullName>
    </submittedName>
</protein>
<reference evidence="2 3" key="1">
    <citation type="journal article" date="2016" name="Mol. Biol. Evol.">
        <title>Comparative Genomics of Early-Diverging Mushroom-Forming Fungi Provides Insights into the Origins of Lignocellulose Decay Capabilities.</title>
        <authorList>
            <person name="Nagy L.G."/>
            <person name="Riley R."/>
            <person name="Tritt A."/>
            <person name="Adam C."/>
            <person name="Daum C."/>
            <person name="Floudas D."/>
            <person name="Sun H."/>
            <person name="Yadav J.S."/>
            <person name="Pangilinan J."/>
            <person name="Larsson K.H."/>
            <person name="Matsuura K."/>
            <person name="Barry K."/>
            <person name="Labutti K."/>
            <person name="Kuo R."/>
            <person name="Ohm R.A."/>
            <person name="Bhattacharya S.S."/>
            <person name="Shirouzu T."/>
            <person name="Yoshinaga Y."/>
            <person name="Martin F.M."/>
            <person name="Grigoriev I.V."/>
            <person name="Hibbett D.S."/>
        </authorList>
    </citation>
    <scope>NUCLEOTIDE SEQUENCE [LARGE SCALE GENOMIC DNA]</scope>
    <source>
        <strain evidence="2 3">TUFC12733</strain>
    </source>
</reference>